<feature type="region of interest" description="Disordered" evidence="1">
    <location>
        <begin position="174"/>
        <end position="194"/>
    </location>
</feature>
<dbReference type="Proteomes" id="UP000077202">
    <property type="component" value="Unassembled WGS sequence"/>
</dbReference>
<evidence type="ECO:0000313" key="2">
    <source>
        <dbReference type="EMBL" id="OAE35424.1"/>
    </source>
</evidence>
<sequence length="194" mass="21502">METSNEGMLAARIISGQADARKDVPEVKWEKTDTVSNHVPSKKYKSAMKSAELPTRGRSELRGWRSTHHSGPRLQEPPVQGVRTSVREKKREAATSVEATKLSSMLAVRSTSTDPVMGLERTLLWSASSHSESGYYCTKRAGRSVGSRRHQHDVSRPGASQDLRILEAGPMRARGTTRWSEQVNQSLLARGARH</sequence>
<name>A0A176WRG1_MARPO</name>
<evidence type="ECO:0000313" key="3">
    <source>
        <dbReference type="Proteomes" id="UP000077202"/>
    </source>
</evidence>
<protein>
    <submittedName>
        <fullName evidence="2">Uncharacterized protein</fullName>
    </submittedName>
</protein>
<comment type="caution">
    <text evidence="2">The sequence shown here is derived from an EMBL/GenBank/DDBJ whole genome shotgun (WGS) entry which is preliminary data.</text>
</comment>
<dbReference type="AlphaFoldDB" id="A0A176WRG1"/>
<proteinExistence type="predicted"/>
<gene>
    <name evidence="2" type="ORF">AXG93_2587s1390</name>
</gene>
<organism evidence="2 3">
    <name type="scientific">Marchantia polymorpha subsp. ruderalis</name>
    <dbReference type="NCBI Taxonomy" id="1480154"/>
    <lineage>
        <taxon>Eukaryota</taxon>
        <taxon>Viridiplantae</taxon>
        <taxon>Streptophyta</taxon>
        <taxon>Embryophyta</taxon>
        <taxon>Marchantiophyta</taxon>
        <taxon>Marchantiopsida</taxon>
        <taxon>Marchantiidae</taxon>
        <taxon>Marchantiales</taxon>
        <taxon>Marchantiaceae</taxon>
        <taxon>Marchantia</taxon>
    </lineage>
</organism>
<feature type="compositionally biased region" description="Basic and acidic residues" evidence="1">
    <location>
        <begin position="19"/>
        <end position="33"/>
    </location>
</feature>
<reference evidence="2" key="1">
    <citation type="submission" date="2016-03" db="EMBL/GenBank/DDBJ databases">
        <title>Mechanisms controlling the formation of the plant cell surface in tip-growing cells are functionally conserved among land plants.</title>
        <authorList>
            <person name="Honkanen S."/>
            <person name="Jones V.A."/>
            <person name="Morieri G."/>
            <person name="Champion C."/>
            <person name="Hetherington A.J."/>
            <person name="Kelly S."/>
            <person name="Saint-Marcoux D."/>
            <person name="Proust H."/>
            <person name="Prescott H."/>
            <person name="Dolan L."/>
        </authorList>
    </citation>
    <scope>NUCLEOTIDE SEQUENCE [LARGE SCALE GENOMIC DNA]</scope>
    <source>
        <tissue evidence="2">Whole gametophyte</tissue>
    </source>
</reference>
<keyword evidence="3" id="KW-1185">Reference proteome</keyword>
<feature type="compositionally biased region" description="Polar residues" evidence="1">
    <location>
        <begin position="177"/>
        <end position="187"/>
    </location>
</feature>
<dbReference type="EMBL" id="LVLJ01000172">
    <property type="protein sequence ID" value="OAE35424.1"/>
    <property type="molecule type" value="Genomic_DNA"/>
</dbReference>
<accession>A0A176WRG1</accession>
<evidence type="ECO:0000256" key="1">
    <source>
        <dbReference type="SAM" id="MobiDB-lite"/>
    </source>
</evidence>
<feature type="region of interest" description="Disordered" evidence="1">
    <location>
        <begin position="1"/>
        <end position="97"/>
    </location>
</feature>